<accession>A0AA36AU90</accession>
<dbReference type="AlphaFoldDB" id="A0AA36AU90"/>
<proteinExistence type="predicted"/>
<organism evidence="2 3">
    <name type="scientific">Octopus vulgaris</name>
    <name type="common">Common octopus</name>
    <dbReference type="NCBI Taxonomy" id="6645"/>
    <lineage>
        <taxon>Eukaryota</taxon>
        <taxon>Metazoa</taxon>
        <taxon>Spiralia</taxon>
        <taxon>Lophotrochozoa</taxon>
        <taxon>Mollusca</taxon>
        <taxon>Cephalopoda</taxon>
        <taxon>Coleoidea</taxon>
        <taxon>Octopodiformes</taxon>
        <taxon>Octopoda</taxon>
        <taxon>Incirrata</taxon>
        <taxon>Octopodidae</taxon>
        <taxon>Octopus</taxon>
    </lineage>
</organism>
<reference evidence="2" key="1">
    <citation type="submission" date="2023-08" db="EMBL/GenBank/DDBJ databases">
        <authorList>
            <person name="Alioto T."/>
            <person name="Alioto T."/>
            <person name="Gomez Garrido J."/>
        </authorList>
    </citation>
    <scope>NUCLEOTIDE SEQUENCE</scope>
</reference>
<sequence>MSWKQRICKPFKNGFNYGELENLQNDIEKKFRHFFIASEIFEERDENPVPGFGRKRRDLRSSTSPEGEGPKLPRSSLPATWYFRG</sequence>
<feature type="region of interest" description="Disordered" evidence="1">
    <location>
        <begin position="46"/>
        <end position="85"/>
    </location>
</feature>
<name>A0AA36AU90_OCTVU</name>
<gene>
    <name evidence="2" type="ORF">OCTVUL_1B017052</name>
</gene>
<dbReference type="Proteomes" id="UP001162480">
    <property type="component" value="Chromosome 4"/>
</dbReference>
<keyword evidence="3" id="KW-1185">Reference proteome</keyword>
<evidence type="ECO:0000313" key="3">
    <source>
        <dbReference type="Proteomes" id="UP001162480"/>
    </source>
</evidence>
<evidence type="ECO:0000313" key="2">
    <source>
        <dbReference type="EMBL" id="CAI9721332.1"/>
    </source>
</evidence>
<dbReference type="EMBL" id="OX597817">
    <property type="protein sequence ID" value="CAI9721332.1"/>
    <property type="molecule type" value="Genomic_DNA"/>
</dbReference>
<evidence type="ECO:0000256" key="1">
    <source>
        <dbReference type="SAM" id="MobiDB-lite"/>
    </source>
</evidence>
<protein>
    <submittedName>
        <fullName evidence="2">Uncharacterized protein</fullName>
    </submittedName>
</protein>